<accession>A0A2G2Z4H8</accession>
<dbReference type="OrthoDB" id="1300832at2759"/>
<dbReference type="Gramene" id="PHT76908">
    <property type="protein sequence ID" value="PHT76908"/>
    <property type="gene ID" value="T459_20430"/>
</dbReference>
<dbReference type="AlphaFoldDB" id="A0A2G2Z4H8"/>
<dbReference type="PANTHER" id="PTHR33022:SF13">
    <property type="entry name" value="UBIQUITIN-LIKE PROTEASE FAMILY PROFILE DOMAIN-CONTAINING PROTEIN"/>
    <property type="match status" value="1"/>
</dbReference>
<gene>
    <name evidence="1" type="ORF">T459_20430</name>
</gene>
<keyword evidence="2" id="KW-1185">Reference proteome</keyword>
<evidence type="ECO:0008006" key="3">
    <source>
        <dbReference type="Google" id="ProtNLM"/>
    </source>
</evidence>
<proteinExistence type="predicted"/>
<evidence type="ECO:0000313" key="2">
    <source>
        <dbReference type="Proteomes" id="UP000222542"/>
    </source>
</evidence>
<sequence>MVRLFPAYFPLSILQVPFRVEYIIGIVQQDSASLNCGVFVAVYVEYLSEGLGIPSSGIDAQYHRMRYATLLCKYDSAKVEKGYFSENDDPPRPRSSFTQKEKVCALHIE</sequence>
<name>A0A2G2Z4H8_CAPAN</name>
<evidence type="ECO:0000313" key="1">
    <source>
        <dbReference type="EMBL" id="PHT76908.1"/>
    </source>
</evidence>
<dbReference type="PANTHER" id="PTHR33022">
    <property type="entry name" value="DUF1985 DOMAIN-CONTAINING PROTEIN"/>
    <property type="match status" value="1"/>
</dbReference>
<dbReference type="Gene3D" id="3.40.395.10">
    <property type="entry name" value="Adenoviral Proteinase, Chain A"/>
    <property type="match status" value="1"/>
</dbReference>
<protein>
    <recommendedName>
        <fullName evidence="3">Ubiquitin-like protease family profile domain-containing protein</fullName>
    </recommendedName>
</protein>
<dbReference type="SUPFAM" id="SSF54001">
    <property type="entry name" value="Cysteine proteinases"/>
    <property type="match status" value="1"/>
</dbReference>
<reference evidence="1 2" key="1">
    <citation type="journal article" date="2014" name="Nat. Genet.">
        <title>Genome sequence of the hot pepper provides insights into the evolution of pungency in Capsicum species.</title>
        <authorList>
            <person name="Kim S."/>
            <person name="Park M."/>
            <person name="Yeom S.I."/>
            <person name="Kim Y.M."/>
            <person name="Lee J.M."/>
            <person name="Lee H.A."/>
            <person name="Seo E."/>
            <person name="Choi J."/>
            <person name="Cheong K."/>
            <person name="Kim K.T."/>
            <person name="Jung K."/>
            <person name="Lee G.W."/>
            <person name="Oh S.K."/>
            <person name="Bae C."/>
            <person name="Kim S.B."/>
            <person name="Lee H.Y."/>
            <person name="Kim S.Y."/>
            <person name="Kim M.S."/>
            <person name="Kang B.C."/>
            <person name="Jo Y.D."/>
            <person name="Yang H.B."/>
            <person name="Jeong H.J."/>
            <person name="Kang W.H."/>
            <person name="Kwon J.K."/>
            <person name="Shin C."/>
            <person name="Lim J.Y."/>
            <person name="Park J.H."/>
            <person name="Huh J.H."/>
            <person name="Kim J.S."/>
            <person name="Kim B.D."/>
            <person name="Cohen O."/>
            <person name="Paran I."/>
            <person name="Suh M.C."/>
            <person name="Lee S.B."/>
            <person name="Kim Y.K."/>
            <person name="Shin Y."/>
            <person name="Noh S.J."/>
            <person name="Park J."/>
            <person name="Seo Y.S."/>
            <person name="Kwon S.Y."/>
            <person name="Kim H.A."/>
            <person name="Park J.M."/>
            <person name="Kim H.J."/>
            <person name="Choi S.B."/>
            <person name="Bosland P.W."/>
            <person name="Reeves G."/>
            <person name="Jo S.H."/>
            <person name="Lee B.W."/>
            <person name="Cho H.T."/>
            <person name="Choi H.S."/>
            <person name="Lee M.S."/>
            <person name="Yu Y."/>
            <person name="Do Choi Y."/>
            <person name="Park B.S."/>
            <person name="van Deynze A."/>
            <person name="Ashrafi H."/>
            <person name="Hill T."/>
            <person name="Kim W.T."/>
            <person name="Pai H.S."/>
            <person name="Ahn H.K."/>
            <person name="Yeam I."/>
            <person name="Giovannoni J.J."/>
            <person name="Rose J.K."/>
            <person name="Sorensen I."/>
            <person name="Lee S.J."/>
            <person name="Kim R.W."/>
            <person name="Choi I.Y."/>
            <person name="Choi B.S."/>
            <person name="Lim J.S."/>
            <person name="Lee Y.H."/>
            <person name="Choi D."/>
        </authorList>
    </citation>
    <scope>NUCLEOTIDE SEQUENCE [LARGE SCALE GENOMIC DNA]</scope>
    <source>
        <strain evidence="2">cv. CM334</strain>
    </source>
</reference>
<comment type="caution">
    <text evidence="1">The sequence shown here is derived from an EMBL/GenBank/DDBJ whole genome shotgun (WGS) entry which is preliminary data.</text>
</comment>
<reference evidence="1 2" key="2">
    <citation type="journal article" date="2017" name="Genome Biol.">
        <title>New reference genome sequences of hot pepper reveal the massive evolution of plant disease-resistance genes by retroduplication.</title>
        <authorList>
            <person name="Kim S."/>
            <person name="Park J."/>
            <person name="Yeom S.I."/>
            <person name="Kim Y.M."/>
            <person name="Seo E."/>
            <person name="Kim K.T."/>
            <person name="Kim M.S."/>
            <person name="Lee J.M."/>
            <person name="Cheong K."/>
            <person name="Shin H.S."/>
            <person name="Kim S.B."/>
            <person name="Han K."/>
            <person name="Lee J."/>
            <person name="Park M."/>
            <person name="Lee H.A."/>
            <person name="Lee H.Y."/>
            <person name="Lee Y."/>
            <person name="Oh S."/>
            <person name="Lee J.H."/>
            <person name="Choi E."/>
            <person name="Choi E."/>
            <person name="Lee S.E."/>
            <person name="Jeon J."/>
            <person name="Kim H."/>
            <person name="Choi G."/>
            <person name="Song H."/>
            <person name="Lee J."/>
            <person name="Lee S.C."/>
            <person name="Kwon J.K."/>
            <person name="Lee H.Y."/>
            <person name="Koo N."/>
            <person name="Hong Y."/>
            <person name="Kim R.W."/>
            <person name="Kang W.H."/>
            <person name="Huh J.H."/>
            <person name="Kang B.C."/>
            <person name="Yang T.J."/>
            <person name="Lee Y.H."/>
            <person name="Bennetzen J.L."/>
            <person name="Choi D."/>
        </authorList>
    </citation>
    <scope>NUCLEOTIDE SEQUENCE [LARGE SCALE GENOMIC DNA]</scope>
    <source>
        <strain evidence="2">cv. CM334</strain>
    </source>
</reference>
<dbReference type="Proteomes" id="UP000222542">
    <property type="component" value="Unassembled WGS sequence"/>
</dbReference>
<organism evidence="1 2">
    <name type="scientific">Capsicum annuum</name>
    <name type="common">Capsicum pepper</name>
    <dbReference type="NCBI Taxonomy" id="4072"/>
    <lineage>
        <taxon>Eukaryota</taxon>
        <taxon>Viridiplantae</taxon>
        <taxon>Streptophyta</taxon>
        <taxon>Embryophyta</taxon>
        <taxon>Tracheophyta</taxon>
        <taxon>Spermatophyta</taxon>
        <taxon>Magnoliopsida</taxon>
        <taxon>eudicotyledons</taxon>
        <taxon>Gunneridae</taxon>
        <taxon>Pentapetalae</taxon>
        <taxon>asterids</taxon>
        <taxon>lamiids</taxon>
        <taxon>Solanales</taxon>
        <taxon>Solanaceae</taxon>
        <taxon>Solanoideae</taxon>
        <taxon>Capsiceae</taxon>
        <taxon>Capsicum</taxon>
    </lineage>
</organism>
<dbReference type="EMBL" id="AYRZ02000007">
    <property type="protein sequence ID" value="PHT76908.1"/>
    <property type="molecule type" value="Genomic_DNA"/>
</dbReference>
<dbReference type="InterPro" id="IPR038765">
    <property type="entry name" value="Papain-like_cys_pep_sf"/>
</dbReference>